<reference evidence="3 4" key="1">
    <citation type="submission" date="2019-03" db="EMBL/GenBank/DDBJ databases">
        <title>Genomic Encyclopedia of Type Strains, Phase IV (KMG-IV): sequencing the most valuable type-strain genomes for metagenomic binning, comparative biology and taxonomic classification.</title>
        <authorList>
            <person name="Goeker M."/>
        </authorList>
    </citation>
    <scope>NUCLEOTIDE SEQUENCE [LARGE SCALE GENOMIC DNA]</scope>
    <source>
        <strain evidence="3 4">DSM 7445</strain>
    </source>
</reference>
<dbReference type="Gene3D" id="3.40.390.10">
    <property type="entry name" value="Collagenase (Catalytic Domain)"/>
    <property type="match status" value="1"/>
</dbReference>
<dbReference type="AlphaFoldDB" id="A0A4R3I3Z6"/>
<evidence type="ECO:0000313" key="4">
    <source>
        <dbReference type="Proteomes" id="UP000295382"/>
    </source>
</evidence>
<dbReference type="EMBL" id="SLZQ01000001">
    <property type="protein sequence ID" value="TCS39435.1"/>
    <property type="molecule type" value="Genomic_DNA"/>
</dbReference>
<protein>
    <submittedName>
        <fullName evidence="3">Lamin tail-like protein</fullName>
    </submittedName>
</protein>
<dbReference type="PROSITE" id="PS51841">
    <property type="entry name" value="LTD"/>
    <property type="match status" value="1"/>
</dbReference>
<feature type="region of interest" description="Disordered" evidence="1">
    <location>
        <begin position="637"/>
        <end position="666"/>
    </location>
</feature>
<organism evidence="3 4">
    <name type="scientific">Paucimonas lemoignei</name>
    <name type="common">Pseudomonas lemoignei</name>
    <dbReference type="NCBI Taxonomy" id="29443"/>
    <lineage>
        <taxon>Bacteria</taxon>
        <taxon>Pseudomonadati</taxon>
        <taxon>Pseudomonadota</taxon>
        <taxon>Betaproteobacteria</taxon>
        <taxon>Burkholderiales</taxon>
        <taxon>Burkholderiaceae</taxon>
        <taxon>Paucimonas</taxon>
    </lineage>
</organism>
<dbReference type="Pfam" id="PF00932">
    <property type="entry name" value="LTD"/>
    <property type="match status" value="1"/>
</dbReference>
<sequence>MPLFQHLRKPARTGRAVATLSISVIIAGCGGGGGQDGGTAAGSSALYQPQPVGSDSSINSSDSLQPPNTLTANDPAASAVPSSGAAKLLISEVATNYYSNDVAWFEIYNPGGTAVSLANYTLRSSYLDTGRNTVSLTPMTFGLPALIVAAGGHVVVAGRVYDNLQNNQQIVYVSNGNATPYWNANGSLELVYGGRTADFVRFGTSGAAPLTAAEWTGVNVTGLPSGPGEYGRSIVRLASSGMVDTNSARDWSLVNFATPAGKNDVAPGAVDSDGDGIPDSAKLYGGTYAGLDLYAMGARPGRRDLFIEIDYMNSADPGITPRREALQKLLDAFAEHNIAVHIDTGNLYSGSYDPAQFNLGGGNAVNYAPCIQLSAASAETSRNCTSFYIYKSQNFDVRRKFIFHYAIFGSSLNPNGSAGSSGVAELYGSDLIVSLGNYGLTTFPGAGLNLLVNLQASTLMHELGHNLGLHHGGDEDTNYKPNHYSVMNYMYQFAGLSDTPNSAFAAERYYLANNMKGKSYCNLVENSPCSSDFRISYSNGSSGDLDERNLVESANIGRGSVPGAYADWDNDGALSGYGMARNINPQMGSSLEVLHDFNEWGNLTFAFSRHFAGANTGDTLNMRARKMRANPMNHHARLKLAENPLPESLQSEIQRHRRGNHSRKSP</sequence>
<accession>A0A4R3I3Z6</accession>
<feature type="compositionally biased region" description="Low complexity" evidence="1">
    <location>
        <begin position="54"/>
        <end position="63"/>
    </location>
</feature>
<evidence type="ECO:0000259" key="2">
    <source>
        <dbReference type="PROSITE" id="PS51841"/>
    </source>
</evidence>
<dbReference type="OrthoDB" id="369088at2"/>
<dbReference type="InterPro" id="IPR036415">
    <property type="entry name" value="Lamin_tail_dom_sf"/>
</dbReference>
<dbReference type="InterPro" id="IPR024079">
    <property type="entry name" value="MetalloPept_cat_dom_sf"/>
</dbReference>
<dbReference type="SUPFAM" id="SSF55486">
    <property type="entry name" value="Metalloproteases ('zincins'), catalytic domain"/>
    <property type="match status" value="1"/>
</dbReference>
<proteinExistence type="predicted"/>
<evidence type="ECO:0000256" key="1">
    <source>
        <dbReference type="SAM" id="MobiDB-lite"/>
    </source>
</evidence>
<feature type="region of interest" description="Disordered" evidence="1">
    <location>
        <begin position="51"/>
        <end position="78"/>
    </location>
</feature>
<name>A0A4R3I3Z6_PAULE</name>
<evidence type="ECO:0000313" key="3">
    <source>
        <dbReference type="EMBL" id="TCS39435.1"/>
    </source>
</evidence>
<dbReference type="InterPro" id="IPR001322">
    <property type="entry name" value="Lamin_tail_dom"/>
</dbReference>
<gene>
    <name evidence="3" type="ORF">EDC30_101391</name>
</gene>
<feature type="domain" description="LTD" evidence="2">
    <location>
        <begin position="74"/>
        <end position="244"/>
    </location>
</feature>
<comment type="caution">
    <text evidence="3">The sequence shown here is derived from an EMBL/GenBank/DDBJ whole genome shotgun (WGS) entry which is preliminary data.</text>
</comment>
<dbReference type="Proteomes" id="UP000295382">
    <property type="component" value="Unassembled WGS sequence"/>
</dbReference>
<feature type="compositionally biased region" description="Basic residues" evidence="1">
    <location>
        <begin position="655"/>
        <end position="666"/>
    </location>
</feature>
<keyword evidence="4" id="KW-1185">Reference proteome</keyword>
<dbReference type="GO" id="GO:0008237">
    <property type="term" value="F:metallopeptidase activity"/>
    <property type="evidence" value="ECO:0007669"/>
    <property type="project" value="InterPro"/>
</dbReference>
<dbReference type="RefSeq" id="WP_132256750.1">
    <property type="nucleotide sequence ID" value="NZ_SLZQ01000001.1"/>
</dbReference>
<dbReference type="SUPFAM" id="SSF74853">
    <property type="entry name" value="Lamin A/C globular tail domain"/>
    <property type="match status" value="1"/>
</dbReference>